<keyword evidence="1" id="KW-1133">Transmembrane helix</keyword>
<dbReference type="EMBL" id="LAZR01026659">
    <property type="protein sequence ID" value="KKL68041.1"/>
    <property type="molecule type" value="Genomic_DNA"/>
</dbReference>
<comment type="caution">
    <text evidence="2">The sequence shown here is derived from an EMBL/GenBank/DDBJ whole genome shotgun (WGS) entry which is preliminary data.</text>
</comment>
<proteinExistence type="predicted"/>
<evidence type="ECO:0000313" key="2">
    <source>
        <dbReference type="EMBL" id="KKL68041.1"/>
    </source>
</evidence>
<keyword evidence="1" id="KW-0472">Membrane</keyword>
<protein>
    <submittedName>
        <fullName evidence="2">Uncharacterized protein</fullName>
    </submittedName>
</protein>
<sequence length="229" mass="25004">MKGYRTIVFNLIMTVIMALRLWLPDTELPDEAEIGIGLDAIGAGLTFVWGIGNIILRAITNTPIGSSTSTIKVRSPAIVGILAIILSLMVLTGCAGTRAAYEAAEGIDEIAFVTREHWYALVNEANEARRSGELTGEPLDRAQDIVRGARPIIDELDTVRRQWQTLKNASTEADLQAAIAAAAANVARLLIIVHGPRPEASLLFDRIEQDLKRWSGQYSFMPQFVAVVH</sequence>
<evidence type="ECO:0000256" key="1">
    <source>
        <dbReference type="SAM" id="Phobius"/>
    </source>
</evidence>
<organism evidence="2">
    <name type="scientific">marine sediment metagenome</name>
    <dbReference type="NCBI Taxonomy" id="412755"/>
    <lineage>
        <taxon>unclassified sequences</taxon>
        <taxon>metagenomes</taxon>
        <taxon>ecological metagenomes</taxon>
    </lineage>
</organism>
<dbReference type="AlphaFoldDB" id="A0A0F9EP55"/>
<accession>A0A0F9EP55</accession>
<name>A0A0F9EP55_9ZZZZ</name>
<gene>
    <name evidence="2" type="ORF">LCGC14_2128960</name>
</gene>
<reference evidence="2" key="1">
    <citation type="journal article" date="2015" name="Nature">
        <title>Complex archaea that bridge the gap between prokaryotes and eukaryotes.</title>
        <authorList>
            <person name="Spang A."/>
            <person name="Saw J.H."/>
            <person name="Jorgensen S.L."/>
            <person name="Zaremba-Niedzwiedzka K."/>
            <person name="Martijn J."/>
            <person name="Lind A.E."/>
            <person name="van Eijk R."/>
            <person name="Schleper C."/>
            <person name="Guy L."/>
            <person name="Ettema T.J."/>
        </authorList>
    </citation>
    <scope>NUCLEOTIDE SEQUENCE</scope>
</reference>
<feature type="transmembrane region" description="Helical" evidence="1">
    <location>
        <begin position="35"/>
        <end position="56"/>
    </location>
</feature>
<feature type="transmembrane region" description="Helical" evidence="1">
    <location>
        <begin position="7"/>
        <end position="23"/>
    </location>
</feature>
<keyword evidence="1" id="KW-0812">Transmembrane</keyword>
<feature type="transmembrane region" description="Helical" evidence="1">
    <location>
        <begin position="77"/>
        <end position="101"/>
    </location>
</feature>